<dbReference type="InterPro" id="IPR005693">
    <property type="entry name" value="Mce"/>
</dbReference>
<gene>
    <name evidence="3" type="ORF">MU0102_000128</name>
</gene>
<dbReference type="Pfam" id="PF02470">
    <property type="entry name" value="MlaD"/>
    <property type="match status" value="1"/>
</dbReference>
<dbReference type="RefSeq" id="WP_308485149.1">
    <property type="nucleotide sequence ID" value="NZ_OY726398.1"/>
</dbReference>
<keyword evidence="4" id="KW-1185">Reference proteome</keyword>
<dbReference type="InterPro" id="IPR052336">
    <property type="entry name" value="MlaD_Phospholipid_Transporter"/>
</dbReference>
<evidence type="ECO:0000313" key="4">
    <source>
        <dbReference type="Proteomes" id="UP001190464"/>
    </source>
</evidence>
<sequence length="389" mass="42204">MRRRTAMNTVSRRGWQALVLLMAALTLTSCSSWRGIANVSLPGGPGSGAGAYTVYVQVPDTLALNGNSRVLVADVFVGAVERIELKNWVATLKLKLNKDVHLPRNATAKIGQTSLLGSQHIELKAPENPEGELRNGDTIGLSNSTSYPTIERTLAGLALLLQRGGLSDLDTITTEFAALSNGRADQIRAFLTKLDTFIGNLNDQREDITRAIDSSNRLLSYFGAHNDSIEKALTDFPPLFKYFNAQQGIFINAIEALGAMGTQVNTQIAPVRSDLHKVLTSFQCPGRELRKASPYLPDLLQVMITAPYHVDGAFKAVRGDFINTSLVVDLTYASIDNAILTGTGFSGMLRALEQSFGHDPEKMIPDVRYTPNPATAPGGPYVERADRNC</sequence>
<dbReference type="PANTHER" id="PTHR33371">
    <property type="entry name" value="INTERMEMBRANE PHOSPHOLIPID TRANSPORT SYSTEM BINDING PROTEIN MLAD-RELATED"/>
    <property type="match status" value="1"/>
</dbReference>
<dbReference type="InterPro" id="IPR024516">
    <property type="entry name" value="Mce_C"/>
</dbReference>
<reference evidence="3 4" key="1">
    <citation type="submission" date="2023-08" db="EMBL/GenBank/DDBJ databases">
        <authorList>
            <person name="Folkvardsen B D."/>
            <person name="Norman A."/>
        </authorList>
    </citation>
    <scope>NUCLEOTIDE SEQUENCE [LARGE SCALE GENOMIC DNA]</scope>
    <source>
        <strain evidence="3 4">Mu0102</strain>
    </source>
</reference>
<evidence type="ECO:0000259" key="2">
    <source>
        <dbReference type="Pfam" id="PF11887"/>
    </source>
</evidence>
<protein>
    <submittedName>
        <fullName evidence="3">MCE family protein</fullName>
    </submittedName>
</protein>
<dbReference type="Proteomes" id="UP001190464">
    <property type="component" value="Chromosome"/>
</dbReference>
<evidence type="ECO:0000313" key="3">
    <source>
        <dbReference type="EMBL" id="CAJ1496074.1"/>
    </source>
</evidence>
<feature type="domain" description="Mce/MlaD" evidence="1">
    <location>
        <begin position="51"/>
        <end position="125"/>
    </location>
</feature>
<proteinExistence type="predicted"/>
<organism evidence="3 4">
    <name type="scientific">[Mycobacterium] holstebronense</name>
    <dbReference type="NCBI Taxonomy" id="3064288"/>
    <lineage>
        <taxon>Bacteria</taxon>
        <taxon>Bacillati</taxon>
        <taxon>Actinomycetota</taxon>
        <taxon>Actinomycetes</taxon>
        <taxon>Mycobacteriales</taxon>
        <taxon>Mycobacteriaceae</taxon>
        <taxon>Mycolicibacterium</taxon>
    </lineage>
</organism>
<dbReference type="InterPro" id="IPR003399">
    <property type="entry name" value="Mce/MlaD"/>
</dbReference>
<name>A0ABM9LB78_9MYCO</name>
<dbReference type="PANTHER" id="PTHR33371:SF15">
    <property type="entry name" value="LIPOPROTEIN LPRN"/>
    <property type="match status" value="1"/>
</dbReference>
<dbReference type="NCBIfam" id="TIGR00996">
    <property type="entry name" value="Mtu_fam_mce"/>
    <property type="match status" value="1"/>
</dbReference>
<evidence type="ECO:0000259" key="1">
    <source>
        <dbReference type="Pfam" id="PF02470"/>
    </source>
</evidence>
<feature type="domain" description="Mammalian cell entry C-terminal" evidence="2">
    <location>
        <begin position="132"/>
        <end position="340"/>
    </location>
</feature>
<dbReference type="PROSITE" id="PS51257">
    <property type="entry name" value="PROKAR_LIPOPROTEIN"/>
    <property type="match status" value="1"/>
</dbReference>
<accession>A0ABM9LB78</accession>
<dbReference type="EMBL" id="OY726398">
    <property type="protein sequence ID" value="CAJ1496074.1"/>
    <property type="molecule type" value="Genomic_DNA"/>
</dbReference>
<dbReference type="Pfam" id="PF11887">
    <property type="entry name" value="Mce4_CUP1"/>
    <property type="match status" value="1"/>
</dbReference>